<organism evidence="1 2">
    <name type="scientific">Leminorella grimontii</name>
    <dbReference type="NCBI Taxonomy" id="82981"/>
    <lineage>
        <taxon>Bacteria</taxon>
        <taxon>Pseudomonadati</taxon>
        <taxon>Pseudomonadota</taxon>
        <taxon>Gammaproteobacteria</taxon>
        <taxon>Enterobacterales</taxon>
        <taxon>Budviciaceae</taxon>
        <taxon>Leminorella</taxon>
    </lineage>
</organism>
<accession>A0AAV5N111</accession>
<evidence type="ECO:0000313" key="2">
    <source>
        <dbReference type="Proteomes" id="UP001058124"/>
    </source>
</evidence>
<sequence length="162" mass="19020">MFNNMKKATMRALRIEHIEKYDDIPDVNFFLIREYFRRVAIMFSFLEGKHTPSPRFDCCRILGIECQQSIGMEIDKLRSTLIEKTGNAYIAAYLIEYIKWNYFIDLKNAIAVKNRDVFEPLIRIFENGCTIGFHHGEFMVGKYSLGKINVAKEITNKPFIFT</sequence>
<keyword evidence="2" id="KW-1185">Reference proteome</keyword>
<dbReference type="EMBL" id="BRLH01000001">
    <property type="protein sequence ID" value="GKX54357.1"/>
    <property type="molecule type" value="Genomic_DNA"/>
</dbReference>
<reference evidence="1" key="1">
    <citation type="submission" date="2022-06" db="EMBL/GenBank/DDBJ databases">
        <title>Draft genome sequences of Leminorella grimontii str. JCM5902.</title>
        <authorList>
            <person name="Wakabayashi Y."/>
            <person name="Kojima K."/>
        </authorList>
    </citation>
    <scope>NUCLEOTIDE SEQUENCE</scope>
    <source>
        <strain evidence="1">JCM 5902</strain>
    </source>
</reference>
<dbReference type="AlphaFoldDB" id="A0AAV5N111"/>
<dbReference type="Proteomes" id="UP001058124">
    <property type="component" value="Unassembled WGS sequence"/>
</dbReference>
<name>A0AAV5N111_9GAMM</name>
<dbReference type="RefSeq" id="WP_027272929.1">
    <property type="nucleotide sequence ID" value="NZ_BRLH01000001.1"/>
</dbReference>
<evidence type="ECO:0000313" key="1">
    <source>
        <dbReference type="EMBL" id="GKX54357.1"/>
    </source>
</evidence>
<proteinExistence type="predicted"/>
<protein>
    <submittedName>
        <fullName evidence="1">Uncharacterized protein</fullName>
    </submittedName>
</protein>
<comment type="caution">
    <text evidence="1">The sequence shown here is derived from an EMBL/GenBank/DDBJ whole genome shotgun (WGS) entry which is preliminary data.</text>
</comment>
<gene>
    <name evidence="1" type="ORF">SOASR030_04690</name>
</gene>